<dbReference type="EMBL" id="BJNB01000007">
    <property type="protein sequence ID" value="GEB97226.1"/>
    <property type="molecule type" value="Genomic_DNA"/>
</dbReference>
<feature type="transmembrane region" description="Helical" evidence="2">
    <location>
        <begin position="45"/>
        <end position="70"/>
    </location>
</feature>
<dbReference type="Proteomes" id="UP000315353">
    <property type="component" value="Unassembled WGS sequence"/>
</dbReference>
<gene>
    <name evidence="3" type="ORF">CFL01nite_07210</name>
</gene>
<feature type="compositionally biased region" description="Basic and acidic residues" evidence="1">
    <location>
        <begin position="211"/>
        <end position="236"/>
    </location>
</feature>
<feature type="transmembrane region" description="Helical" evidence="2">
    <location>
        <begin position="141"/>
        <end position="163"/>
    </location>
</feature>
<keyword evidence="2" id="KW-0472">Membrane</keyword>
<dbReference type="GeneID" id="82879454"/>
<sequence length="272" mass="30274">MTIPAPRLSPPTSPKNSSQNSSQNPSQGAPQGQEDQSKRTETVSLLIVVWLVALVAEFVHQCLSVIASLLNRDQLLAQAREQAADTLAGTGQDLSDSLIQSAAYGSIILSALFSFAIIAVLAWMLWSFNKPTKRAGTARRLWFFFSLYFGIRIVFVFLLTPAGSKVPDWLFVLDGSVQIIVGVAAVMGLFFSSREETLDYTGELEQMREMEKELQKARREREEEERQKSREEKLGELRQGSKRGKDGKDSNDGQEDKDSSGFRWPPRSKGGK</sequence>
<evidence type="ECO:0000256" key="2">
    <source>
        <dbReference type="SAM" id="Phobius"/>
    </source>
</evidence>
<keyword evidence="2" id="KW-1133">Transmembrane helix</keyword>
<evidence type="ECO:0000313" key="4">
    <source>
        <dbReference type="Proteomes" id="UP000315353"/>
    </source>
</evidence>
<dbReference type="AlphaFoldDB" id="A0AB73B5Q4"/>
<comment type="caution">
    <text evidence="3">The sequence shown here is derived from an EMBL/GenBank/DDBJ whole genome shotgun (WGS) entry which is preliminary data.</text>
</comment>
<feature type="transmembrane region" description="Helical" evidence="2">
    <location>
        <begin position="103"/>
        <end position="129"/>
    </location>
</feature>
<dbReference type="RefSeq" id="WP_174775520.1">
    <property type="nucleotide sequence ID" value="NZ_BJNB01000007.1"/>
</dbReference>
<protein>
    <submittedName>
        <fullName evidence="3">Uncharacterized protein</fullName>
    </submittedName>
</protein>
<feature type="region of interest" description="Disordered" evidence="1">
    <location>
        <begin position="211"/>
        <end position="272"/>
    </location>
</feature>
<reference evidence="3 4" key="1">
    <citation type="submission" date="2019-06" db="EMBL/GenBank/DDBJ databases">
        <title>Whole genome shotgun sequence of Corynebacterium flavescens NBRC 14136.</title>
        <authorList>
            <person name="Hosoyama A."/>
            <person name="Uohara A."/>
            <person name="Ohji S."/>
            <person name="Ichikawa N."/>
        </authorList>
    </citation>
    <scope>NUCLEOTIDE SEQUENCE [LARGE SCALE GENOMIC DNA]</scope>
    <source>
        <strain evidence="3 4">NBRC 14136</strain>
    </source>
</reference>
<organism evidence="3 4">
    <name type="scientific">Corynebacterium flavescens</name>
    <dbReference type="NCBI Taxonomy" id="28028"/>
    <lineage>
        <taxon>Bacteria</taxon>
        <taxon>Bacillati</taxon>
        <taxon>Actinomycetota</taxon>
        <taxon>Actinomycetes</taxon>
        <taxon>Mycobacteriales</taxon>
        <taxon>Corynebacteriaceae</taxon>
        <taxon>Corynebacterium</taxon>
    </lineage>
</organism>
<accession>A0AB73B5Q4</accession>
<keyword evidence="2" id="KW-0812">Transmembrane</keyword>
<evidence type="ECO:0000313" key="3">
    <source>
        <dbReference type="EMBL" id="GEB97226.1"/>
    </source>
</evidence>
<feature type="compositionally biased region" description="Basic and acidic residues" evidence="1">
    <location>
        <begin position="243"/>
        <end position="260"/>
    </location>
</feature>
<feature type="region of interest" description="Disordered" evidence="1">
    <location>
        <begin position="1"/>
        <end position="36"/>
    </location>
</feature>
<evidence type="ECO:0000256" key="1">
    <source>
        <dbReference type="SAM" id="MobiDB-lite"/>
    </source>
</evidence>
<feature type="compositionally biased region" description="Low complexity" evidence="1">
    <location>
        <begin position="14"/>
        <end position="33"/>
    </location>
</feature>
<name>A0AB73B5Q4_CORFL</name>
<proteinExistence type="predicted"/>
<feature type="transmembrane region" description="Helical" evidence="2">
    <location>
        <begin position="169"/>
        <end position="191"/>
    </location>
</feature>